<keyword evidence="1" id="KW-0285">Flavoprotein</keyword>
<evidence type="ECO:0000259" key="4">
    <source>
        <dbReference type="PROSITE" id="PS51384"/>
    </source>
</evidence>
<evidence type="ECO:0000313" key="5">
    <source>
        <dbReference type="EMBL" id="QII46710.1"/>
    </source>
</evidence>
<dbReference type="SUPFAM" id="SSF52218">
    <property type="entry name" value="Flavoproteins"/>
    <property type="match status" value="1"/>
</dbReference>
<feature type="domain" description="Flavodoxin-like" evidence="3">
    <location>
        <begin position="343"/>
        <end position="482"/>
    </location>
</feature>
<dbReference type="InterPro" id="IPR029039">
    <property type="entry name" value="Flavoprotein-like_sf"/>
</dbReference>
<dbReference type="Gene3D" id="2.40.30.10">
    <property type="entry name" value="Translation factors"/>
    <property type="match status" value="1"/>
</dbReference>
<dbReference type="PROSITE" id="PS51384">
    <property type="entry name" value="FAD_FR"/>
    <property type="match status" value="1"/>
</dbReference>
<dbReference type="InterPro" id="IPR017938">
    <property type="entry name" value="Riboflavin_synthase-like_b-brl"/>
</dbReference>
<dbReference type="EMBL" id="CP049616">
    <property type="protein sequence ID" value="QII46710.1"/>
    <property type="molecule type" value="Genomic_DNA"/>
</dbReference>
<dbReference type="RefSeq" id="WP_166250082.1">
    <property type="nucleotide sequence ID" value="NZ_CP049616.1"/>
</dbReference>
<dbReference type="InterPro" id="IPR039261">
    <property type="entry name" value="FNR_nucleotide-bd"/>
</dbReference>
<dbReference type="InterPro" id="IPR001709">
    <property type="entry name" value="Flavoprot_Pyr_Nucl_cyt_Rdtase"/>
</dbReference>
<evidence type="ECO:0000259" key="3">
    <source>
        <dbReference type="PROSITE" id="PS50902"/>
    </source>
</evidence>
<dbReference type="Gene3D" id="3.40.50.360">
    <property type="match status" value="1"/>
</dbReference>
<feature type="transmembrane region" description="Helical" evidence="2">
    <location>
        <begin position="300"/>
        <end position="325"/>
    </location>
</feature>
<dbReference type="Pfam" id="PF03929">
    <property type="entry name" value="PepSY_TM"/>
    <property type="match status" value="1"/>
</dbReference>
<feature type="transmembrane region" description="Helical" evidence="2">
    <location>
        <begin position="131"/>
        <end position="152"/>
    </location>
</feature>
<evidence type="ECO:0000256" key="1">
    <source>
        <dbReference type="ARBA" id="ARBA00022630"/>
    </source>
</evidence>
<dbReference type="PRINTS" id="PR00369">
    <property type="entry name" value="FLAVODOXIN"/>
</dbReference>
<feature type="transmembrane region" description="Helical" evidence="2">
    <location>
        <begin position="173"/>
        <end position="196"/>
    </location>
</feature>
<accession>A0A6G7J7P3</accession>
<dbReference type="InterPro" id="IPR008254">
    <property type="entry name" value="Flavodoxin/NO_synth"/>
</dbReference>
<proteinExistence type="predicted"/>
<dbReference type="InterPro" id="IPR001094">
    <property type="entry name" value="Flavdoxin-like"/>
</dbReference>
<protein>
    <submittedName>
        <fullName evidence="5">FAD-binding oxidoreductase</fullName>
    </submittedName>
</protein>
<evidence type="ECO:0000256" key="2">
    <source>
        <dbReference type="SAM" id="Phobius"/>
    </source>
</evidence>
<dbReference type="InterPro" id="IPR005625">
    <property type="entry name" value="PepSY-ass_TM"/>
</dbReference>
<dbReference type="PANTHER" id="PTHR19384">
    <property type="entry name" value="NITRIC OXIDE SYNTHASE-RELATED"/>
    <property type="match status" value="1"/>
</dbReference>
<dbReference type="Gene3D" id="3.40.50.80">
    <property type="entry name" value="Nucleotide-binding domain of ferredoxin-NADP reductase (FNR) module"/>
    <property type="match status" value="1"/>
</dbReference>
<dbReference type="Proteomes" id="UP000502928">
    <property type="component" value="Chromosome"/>
</dbReference>
<keyword evidence="2" id="KW-0472">Membrane</keyword>
<evidence type="ECO:0000313" key="6">
    <source>
        <dbReference type="Proteomes" id="UP000502928"/>
    </source>
</evidence>
<keyword evidence="2" id="KW-1133">Transmembrane helix</keyword>
<dbReference type="PROSITE" id="PS50902">
    <property type="entry name" value="FLAVODOXIN_LIKE"/>
    <property type="match status" value="1"/>
</dbReference>
<feature type="domain" description="FAD-binding FR-type" evidence="4">
    <location>
        <begin position="496"/>
        <end position="596"/>
    </location>
</feature>
<keyword evidence="2" id="KW-0812">Transmembrane</keyword>
<name>A0A6G7J7P3_9FLAO</name>
<dbReference type="PROSITE" id="PS51257">
    <property type="entry name" value="PROKAR_LIPOPROTEIN"/>
    <property type="match status" value="1"/>
</dbReference>
<dbReference type="GO" id="GO:0010181">
    <property type="term" value="F:FMN binding"/>
    <property type="evidence" value="ECO:0007669"/>
    <property type="project" value="InterPro"/>
</dbReference>
<dbReference type="InterPro" id="IPR001433">
    <property type="entry name" value="OxRdtase_FAD/NAD-bd"/>
</dbReference>
<dbReference type="Pfam" id="PF00970">
    <property type="entry name" value="FAD_binding_6"/>
    <property type="match status" value="1"/>
</dbReference>
<keyword evidence="6" id="KW-1185">Reference proteome</keyword>
<dbReference type="PRINTS" id="PR00371">
    <property type="entry name" value="FPNCR"/>
</dbReference>
<dbReference type="GO" id="GO:0005829">
    <property type="term" value="C:cytosol"/>
    <property type="evidence" value="ECO:0007669"/>
    <property type="project" value="TreeGrafter"/>
</dbReference>
<sequence>MVVNIWRYSHFALAATSCLFVLLAAISGIILAFEPIDAKLQPYKVEGMEQHKLSQTIDTLKNTYDEILEIKIDQNQFVSASVFSMDEELNGDFYIDPITGKKIGDLAPQKPFFSFVTNLHRSLFLKSLGRIFVGIGSFLLLLIVITGSILVIKRQQGIRHFFSKIIKDDFAQYWHVVLGRWSLVPIFIVAFTGVYLSLLRFEVIPSVQMQSSIDIENISGNGTAIPVSDFPIFQNTQLKDVRRLEFPFSSDVTDFYVLALQDKELRINQKTGEVVETLNYPFVNRLSDLSFDLHTGSGSIAWSIVLLIAALNILFLMYSGALISYNRLRSRIRNKYKANDAAYIILIGSENGSTKHFGNLLLKSLLKIGQSVYLDDLNHVQQYQSMKHLIVITSTYGDGDPPANATYFIKRASALLPEQKFTYSVVGLGSLAYENYCGFALKVESFLQGCQNADGLLDPFLIHNKSHTSFQKWSQKWGEQTGLHIKIPPEKIKKNRKLKKFKVLEKAVLNDGFDTTFTLQLKPKRSLTFESGDLLGVYPPAEPIKREYSIGKTDNGNILLSIKLHTQGVCSQYLHQLSKGDTLKAELEPNKDFHLPKNNRPVAMISNGTGIAPFLGMLGGTEDKYLFWGGKTKKSFDLYEPFLDEAKTTQGLKDFKAVFSREEGKMKYVQELVEKNGKLIIDLLEKGGTLMICGSVSMQTGVLLCLQELCEQNNKHLNDYQGHGQILMDCY</sequence>
<dbReference type="InterPro" id="IPR017927">
    <property type="entry name" value="FAD-bd_FR_type"/>
</dbReference>
<dbReference type="Pfam" id="PF00175">
    <property type="entry name" value="NAD_binding_1"/>
    <property type="match status" value="1"/>
</dbReference>
<dbReference type="GO" id="GO:0050660">
    <property type="term" value="F:flavin adenine dinucleotide binding"/>
    <property type="evidence" value="ECO:0007669"/>
    <property type="project" value="TreeGrafter"/>
</dbReference>
<reference evidence="5 6" key="1">
    <citation type="submission" date="2020-02" db="EMBL/GenBank/DDBJ databases">
        <title>Complete genome of Muricauda sp. 501str8.</title>
        <authorList>
            <person name="Dong B."/>
            <person name="Zhu S."/>
            <person name="Yang J."/>
            <person name="Chen J."/>
        </authorList>
    </citation>
    <scope>NUCLEOTIDE SEQUENCE [LARGE SCALE GENOMIC DNA]</scope>
    <source>
        <strain evidence="5 6">501str8</strain>
    </source>
</reference>
<dbReference type="KEGG" id="mut:GVT53_19160"/>
<dbReference type="SUPFAM" id="SSF63380">
    <property type="entry name" value="Riboflavin synthase domain-like"/>
    <property type="match status" value="1"/>
</dbReference>
<dbReference type="GO" id="GO:0016491">
    <property type="term" value="F:oxidoreductase activity"/>
    <property type="evidence" value="ECO:0007669"/>
    <property type="project" value="InterPro"/>
</dbReference>
<dbReference type="SUPFAM" id="SSF52343">
    <property type="entry name" value="Ferredoxin reductase-like, C-terminal NADP-linked domain"/>
    <property type="match status" value="1"/>
</dbReference>
<dbReference type="AlphaFoldDB" id="A0A6G7J7P3"/>
<gene>
    <name evidence="5" type="ORF">GVT53_19160</name>
</gene>
<organism evidence="5 6">
    <name type="scientific">Flagellimonas oceani</name>
    <dbReference type="NCBI Taxonomy" id="2698672"/>
    <lineage>
        <taxon>Bacteria</taxon>
        <taxon>Pseudomonadati</taxon>
        <taxon>Bacteroidota</taxon>
        <taxon>Flavobacteriia</taxon>
        <taxon>Flavobacteriales</taxon>
        <taxon>Flavobacteriaceae</taxon>
        <taxon>Flagellimonas</taxon>
    </lineage>
</organism>
<feature type="transmembrane region" description="Helical" evidence="2">
    <location>
        <begin position="12"/>
        <end position="33"/>
    </location>
</feature>
<dbReference type="InterPro" id="IPR008333">
    <property type="entry name" value="Cbr1-like_FAD-bd_dom"/>
</dbReference>
<dbReference type="Pfam" id="PF00258">
    <property type="entry name" value="Flavodoxin_1"/>
    <property type="match status" value="1"/>
</dbReference>